<dbReference type="GO" id="GO:0018489">
    <property type="term" value="F:vanillate monooxygenase activity"/>
    <property type="evidence" value="ECO:0007669"/>
    <property type="project" value="UniProtKB-EC"/>
</dbReference>
<name>A0A7W6BK46_9SPHN</name>
<reference evidence="7 8" key="1">
    <citation type="submission" date="2020-08" db="EMBL/GenBank/DDBJ databases">
        <title>Genomic Encyclopedia of Type Strains, Phase IV (KMG-IV): sequencing the most valuable type-strain genomes for metagenomic binning, comparative biology and taxonomic classification.</title>
        <authorList>
            <person name="Goeker M."/>
        </authorList>
    </citation>
    <scope>NUCLEOTIDE SEQUENCE [LARGE SCALE GENOMIC DNA]</scope>
    <source>
        <strain evidence="7 8">DSM 26189</strain>
    </source>
</reference>
<evidence type="ECO:0000256" key="2">
    <source>
        <dbReference type="ARBA" id="ARBA00022723"/>
    </source>
</evidence>
<dbReference type="InterPro" id="IPR050584">
    <property type="entry name" value="Cholesterol_7-desaturase"/>
</dbReference>
<dbReference type="GO" id="GO:0051537">
    <property type="term" value="F:2 iron, 2 sulfur cluster binding"/>
    <property type="evidence" value="ECO:0007669"/>
    <property type="project" value="UniProtKB-KW"/>
</dbReference>
<keyword evidence="8" id="KW-1185">Reference proteome</keyword>
<sequence>MQDAPRNHWYLAAWSHEVGDRPLRRHYFGVPTVLFRDQEERIAVLLDICPHRFAALSDGRVVAGGIECPYHGLRFGRDGRCVDSPLTQAPPHTAVRSFPVVERDGFIWFWPGDPDRAEGVSPPDYSHLKQHEGYRFLMMYMRQHSSFLLGVDNLMDLSHAAFLHRSSLAQGTDAIVDRYRRARYSARTEDGKVVSRWEFLEEDGSFQPHRWIESVWEAPARIVISQGFDRRIPPRIRRLDGLHLLTPATEGEAHYFTIEAYDPAFEPDDFEDRMRIMLTHNVFGAEDDVAMMRVAEHMAGRGLMEMEPVILPSDKGAILARRHLTRLVKQETGI</sequence>
<keyword evidence="2" id="KW-0479">Metal-binding</keyword>
<evidence type="ECO:0000313" key="8">
    <source>
        <dbReference type="Proteomes" id="UP000571950"/>
    </source>
</evidence>
<organism evidence="7 8">
    <name type="scientific">Sphingobium jiangsuense</name>
    <dbReference type="NCBI Taxonomy" id="870476"/>
    <lineage>
        <taxon>Bacteria</taxon>
        <taxon>Pseudomonadati</taxon>
        <taxon>Pseudomonadota</taxon>
        <taxon>Alphaproteobacteria</taxon>
        <taxon>Sphingomonadales</taxon>
        <taxon>Sphingomonadaceae</taxon>
        <taxon>Sphingobium</taxon>
    </lineage>
</organism>
<evidence type="ECO:0000256" key="5">
    <source>
        <dbReference type="ARBA" id="ARBA00023014"/>
    </source>
</evidence>
<gene>
    <name evidence="7" type="ORF">GGR43_004097</name>
</gene>
<evidence type="ECO:0000256" key="4">
    <source>
        <dbReference type="ARBA" id="ARBA00023004"/>
    </source>
</evidence>
<dbReference type="InterPro" id="IPR017941">
    <property type="entry name" value="Rieske_2Fe-2S"/>
</dbReference>
<feature type="domain" description="Rieske" evidence="6">
    <location>
        <begin position="9"/>
        <end position="109"/>
    </location>
</feature>
<dbReference type="PROSITE" id="PS51296">
    <property type="entry name" value="RIESKE"/>
    <property type="match status" value="1"/>
</dbReference>
<comment type="caution">
    <text evidence="7">The sequence shown here is derived from an EMBL/GenBank/DDBJ whole genome shotgun (WGS) entry which is preliminary data.</text>
</comment>
<dbReference type="PANTHER" id="PTHR21266:SF60">
    <property type="entry name" value="3-KETOSTEROID-9-ALPHA-MONOOXYGENASE, OXYGENASE COMPONENT"/>
    <property type="match status" value="1"/>
</dbReference>
<dbReference type="InterPro" id="IPR044043">
    <property type="entry name" value="VanA_C_cat"/>
</dbReference>
<dbReference type="Gene3D" id="3.90.380.10">
    <property type="entry name" value="Naphthalene 1,2-dioxygenase Alpha Subunit, Chain A, domain 1"/>
    <property type="match status" value="1"/>
</dbReference>
<keyword evidence="7" id="KW-0489">Methyltransferase</keyword>
<dbReference type="SUPFAM" id="SSF50022">
    <property type="entry name" value="ISP domain"/>
    <property type="match status" value="1"/>
</dbReference>
<keyword evidence="4" id="KW-0408">Iron</keyword>
<dbReference type="AlphaFoldDB" id="A0A7W6BK46"/>
<keyword evidence="7" id="KW-0808">Transferase</keyword>
<dbReference type="GO" id="GO:0046872">
    <property type="term" value="F:metal ion binding"/>
    <property type="evidence" value="ECO:0007669"/>
    <property type="project" value="UniProtKB-KW"/>
</dbReference>
<dbReference type="EMBL" id="JACIDT010000022">
    <property type="protein sequence ID" value="MBB3928353.1"/>
    <property type="molecule type" value="Genomic_DNA"/>
</dbReference>
<dbReference type="EC" id="1.14.13.82" evidence="7"/>
<keyword evidence="5" id="KW-0411">Iron-sulfur</keyword>
<dbReference type="PANTHER" id="PTHR21266">
    <property type="entry name" value="IRON-SULFUR DOMAIN CONTAINING PROTEIN"/>
    <property type="match status" value="1"/>
</dbReference>
<evidence type="ECO:0000259" key="6">
    <source>
        <dbReference type="PROSITE" id="PS51296"/>
    </source>
</evidence>
<dbReference type="RefSeq" id="WP_188073633.1">
    <property type="nucleotide sequence ID" value="NZ_BSPS01000044.1"/>
</dbReference>
<keyword evidence="3 7" id="KW-0560">Oxidoreductase</keyword>
<dbReference type="Pfam" id="PF00355">
    <property type="entry name" value="Rieske"/>
    <property type="match status" value="1"/>
</dbReference>
<evidence type="ECO:0000313" key="7">
    <source>
        <dbReference type="EMBL" id="MBB3928353.1"/>
    </source>
</evidence>
<protein>
    <submittedName>
        <fullName evidence="7">Vanillate O-demethylase monooxygenase subunit</fullName>
        <ecNumber evidence="7">1.14.13.82</ecNumber>
    </submittedName>
</protein>
<dbReference type="InterPro" id="IPR036922">
    <property type="entry name" value="Rieske_2Fe-2S_sf"/>
</dbReference>
<dbReference type="Proteomes" id="UP000571950">
    <property type="component" value="Unassembled WGS sequence"/>
</dbReference>
<dbReference type="SUPFAM" id="SSF55961">
    <property type="entry name" value="Bet v1-like"/>
    <property type="match status" value="1"/>
</dbReference>
<dbReference type="GO" id="GO:0032259">
    <property type="term" value="P:methylation"/>
    <property type="evidence" value="ECO:0007669"/>
    <property type="project" value="UniProtKB-KW"/>
</dbReference>
<dbReference type="Gene3D" id="2.102.10.10">
    <property type="entry name" value="Rieske [2Fe-2S] iron-sulphur domain"/>
    <property type="match status" value="1"/>
</dbReference>
<accession>A0A7W6BK46</accession>
<evidence type="ECO:0000256" key="3">
    <source>
        <dbReference type="ARBA" id="ARBA00023002"/>
    </source>
</evidence>
<proteinExistence type="predicted"/>
<dbReference type="GO" id="GO:0008168">
    <property type="term" value="F:methyltransferase activity"/>
    <property type="evidence" value="ECO:0007669"/>
    <property type="project" value="UniProtKB-KW"/>
</dbReference>
<keyword evidence="1" id="KW-0001">2Fe-2S</keyword>
<dbReference type="Pfam" id="PF19112">
    <property type="entry name" value="VanA_C"/>
    <property type="match status" value="1"/>
</dbReference>
<evidence type="ECO:0000256" key="1">
    <source>
        <dbReference type="ARBA" id="ARBA00022714"/>
    </source>
</evidence>
<keyword evidence="7" id="KW-0503">Monooxygenase</keyword>